<comment type="caution">
    <text evidence="1">The sequence shown here is derived from an EMBL/GenBank/DDBJ whole genome shotgun (WGS) entry which is preliminary data.</text>
</comment>
<proteinExistence type="predicted"/>
<sequence length="212" mass="23221">MPSPMTTACVQAVALSNLSNIAAQLLDRYNNSLPLGIDPIQLLRFSTMSCISCPPNFLWQGWLERTWPGRKGTVVIAASSGKGIDIEKGGHGAEQEKLEREEKEMHEGDGGKGAIDWKNTCIKSFVDCITLGAIWNTLLFLIMLGVLKGRGLEEVLASLRNDTIPLIVAGYKFWPFVNFLTLALVPVEKRIVVFSAAGLIWGVFLSLFAAKK</sequence>
<protein>
    <submittedName>
        <fullName evidence="1">Uncharacterized protein</fullName>
    </submittedName>
</protein>
<dbReference type="EMBL" id="JAWDJW010000007">
    <property type="protein sequence ID" value="KAK3082144.1"/>
    <property type="molecule type" value="Genomic_DNA"/>
</dbReference>
<name>A0ACC3DZ37_9PEZI</name>
<accession>A0ACC3DZ37</accession>
<evidence type="ECO:0000313" key="1">
    <source>
        <dbReference type="EMBL" id="KAK3082144.1"/>
    </source>
</evidence>
<organism evidence="1 2">
    <name type="scientific">Coniosporium uncinatum</name>
    <dbReference type="NCBI Taxonomy" id="93489"/>
    <lineage>
        <taxon>Eukaryota</taxon>
        <taxon>Fungi</taxon>
        <taxon>Dikarya</taxon>
        <taxon>Ascomycota</taxon>
        <taxon>Pezizomycotina</taxon>
        <taxon>Dothideomycetes</taxon>
        <taxon>Dothideomycetes incertae sedis</taxon>
        <taxon>Coniosporium</taxon>
    </lineage>
</organism>
<reference evidence="1" key="1">
    <citation type="submission" date="2024-09" db="EMBL/GenBank/DDBJ databases">
        <title>Black Yeasts Isolated from many extreme environments.</title>
        <authorList>
            <person name="Coleine C."/>
            <person name="Stajich J.E."/>
            <person name="Selbmann L."/>
        </authorList>
    </citation>
    <scope>NUCLEOTIDE SEQUENCE</scope>
    <source>
        <strain evidence="1">CCFEE 5737</strain>
    </source>
</reference>
<evidence type="ECO:0000313" key="2">
    <source>
        <dbReference type="Proteomes" id="UP001186974"/>
    </source>
</evidence>
<gene>
    <name evidence="1" type="ORF">LTS18_002936</name>
</gene>
<keyword evidence="2" id="KW-1185">Reference proteome</keyword>
<dbReference type="Proteomes" id="UP001186974">
    <property type="component" value="Unassembled WGS sequence"/>
</dbReference>